<keyword evidence="2" id="KW-1185">Reference proteome</keyword>
<name>A0ABT3NCG5_9BACT</name>
<dbReference type="Proteomes" id="UP001209681">
    <property type="component" value="Unassembled WGS sequence"/>
</dbReference>
<accession>A0ABT3NCG5</accession>
<sequence length="205" mass="23383">MEGFETGLAPEVLASFFSKLADVYDRMDKAYGEIAEKTGFCCRGCADNCCETRFYHYTLVELLYLFRGVAALPEWERQRAGERAESLCRGMKQHDGKGKESVFRGLCPLNEEGRCRVYAHRPMICRFHGVPWKMMGRNGEVVAPGCGMFDEKMDEFCLDRTPHYRELALLEKELRRSSGFEGRIRLTIAQMLVLPMPDVGMEGVV</sequence>
<dbReference type="RefSeq" id="WP_265426092.1">
    <property type="nucleotide sequence ID" value="NZ_JAPFPW010000023.1"/>
</dbReference>
<evidence type="ECO:0000313" key="1">
    <source>
        <dbReference type="EMBL" id="MCW7755168.1"/>
    </source>
</evidence>
<organism evidence="1 2">
    <name type="scientific">Desulfobotulus pelophilus</name>
    <dbReference type="NCBI Taxonomy" id="2823377"/>
    <lineage>
        <taxon>Bacteria</taxon>
        <taxon>Pseudomonadati</taxon>
        <taxon>Thermodesulfobacteriota</taxon>
        <taxon>Desulfobacteria</taxon>
        <taxon>Desulfobacterales</taxon>
        <taxon>Desulfobacteraceae</taxon>
        <taxon>Desulfobotulus</taxon>
    </lineage>
</organism>
<gene>
    <name evidence="1" type="ORF">OOT00_14360</name>
</gene>
<dbReference type="EMBL" id="JAPFPW010000023">
    <property type="protein sequence ID" value="MCW7755168.1"/>
    <property type="molecule type" value="Genomic_DNA"/>
</dbReference>
<evidence type="ECO:0000313" key="2">
    <source>
        <dbReference type="Proteomes" id="UP001209681"/>
    </source>
</evidence>
<reference evidence="1 2" key="1">
    <citation type="submission" date="2022-11" db="EMBL/GenBank/DDBJ databases">
        <title>Desulfobotulus tamanensis H1 sp. nov. - anaerobic, alkaliphilic, sulphate reducing bacterium isolated from terrestrial mud volcano.</title>
        <authorList>
            <person name="Frolova A."/>
            <person name="Merkel A.Y."/>
            <person name="Slobodkin A.I."/>
        </authorList>
    </citation>
    <scope>NUCLEOTIDE SEQUENCE [LARGE SCALE GENOMIC DNA]</scope>
    <source>
        <strain evidence="1 2">H1</strain>
    </source>
</reference>
<protein>
    <submittedName>
        <fullName evidence="1">YkgJ family cysteine cluster protein</fullName>
    </submittedName>
</protein>
<proteinExistence type="predicted"/>
<comment type="caution">
    <text evidence="1">The sequence shown here is derived from an EMBL/GenBank/DDBJ whole genome shotgun (WGS) entry which is preliminary data.</text>
</comment>